<comment type="catalytic activity">
    <reaction evidence="18">
        <text>a (2E)-enoyl-CoA + NADPH + H(+) = a 2,3-saturated acyl-CoA + NADP(+)</text>
        <dbReference type="Rhea" id="RHEA:33763"/>
        <dbReference type="ChEBI" id="CHEBI:15378"/>
        <dbReference type="ChEBI" id="CHEBI:57783"/>
        <dbReference type="ChEBI" id="CHEBI:58349"/>
        <dbReference type="ChEBI" id="CHEBI:58856"/>
        <dbReference type="ChEBI" id="CHEBI:65111"/>
        <dbReference type="EC" id="1.3.1.38"/>
    </reaction>
    <physiologicalReaction direction="left-to-right" evidence="18">
        <dbReference type="Rhea" id="RHEA:33764"/>
    </physiologicalReaction>
</comment>
<dbReference type="GO" id="GO:0006633">
    <property type="term" value="P:fatty acid biosynthetic process"/>
    <property type="evidence" value="ECO:0007669"/>
    <property type="project" value="UniProtKB-KW"/>
</dbReference>
<evidence type="ECO:0000256" key="20">
    <source>
        <dbReference type="ARBA" id="ARBA00049559"/>
    </source>
</evidence>
<dbReference type="GO" id="GO:0019166">
    <property type="term" value="F:trans-2-enoyl-CoA reductase (NADPH) activity"/>
    <property type="evidence" value="ECO:0007669"/>
    <property type="project" value="UniProtKB-EC"/>
</dbReference>
<keyword evidence="10" id="KW-0275">Fatty acid biosynthesis</keyword>
<keyword evidence="5" id="KW-0276">Fatty acid metabolism</keyword>
<dbReference type="InterPro" id="IPR002347">
    <property type="entry name" value="SDR_fam"/>
</dbReference>
<evidence type="ECO:0000256" key="12">
    <source>
        <dbReference type="ARBA" id="ARBA00038622"/>
    </source>
</evidence>
<comment type="caution">
    <text evidence="21">The sequence shown here is derived from an EMBL/GenBank/DDBJ whole genome shotgun (WGS) entry which is preliminary data.</text>
</comment>
<feature type="non-terminal residue" evidence="21">
    <location>
        <position position="1"/>
    </location>
</feature>
<keyword evidence="7" id="KW-0560">Oxidoreductase</keyword>
<dbReference type="Pfam" id="PF13561">
    <property type="entry name" value="adh_short_C2"/>
    <property type="match status" value="1"/>
</dbReference>
<evidence type="ECO:0000256" key="8">
    <source>
        <dbReference type="ARBA" id="ARBA00023098"/>
    </source>
</evidence>
<dbReference type="PANTHER" id="PTHR24317">
    <property type="entry name" value="PEROXISOMAL TRANS-2-ENOYL-COA REDUCTASE"/>
    <property type="match status" value="1"/>
</dbReference>
<comment type="subunit">
    <text evidence="12">Interacts with PEX5, probably required to target it into peroxisomes.</text>
</comment>
<dbReference type="Gene3D" id="3.40.50.720">
    <property type="entry name" value="NAD(P)-binding Rossmann-like Domain"/>
    <property type="match status" value="1"/>
</dbReference>
<dbReference type="EC" id="1.3.1.38" evidence="13"/>
<evidence type="ECO:0000256" key="6">
    <source>
        <dbReference type="ARBA" id="ARBA00022857"/>
    </source>
</evidence>
<evidence type="ECO:0000256" key="10">
    <source>
        <dbReference type="ARBA" id="ARBA00023160"/>
    </source>
</evidence>
<comment type="catalytic activity">
    <reaction evidence="17">
        <text>(2E)-hexenoyl-CoA + NADPH + H(+) = hexanoyl-CoA + NADP(+)</text>
        <dbReference type="Rhea" id="RHEA:44956"/>
        <dbReference type="ChEBI" id="CHEBI:15378"/>
        <dbReference type="ChEBI" id="CHEBI:57783"/>
        <dbReference type="ChEBI" id="CHEBI:58349"/>
        <dbReference type="ChEBI" id="CHEBI:62077"/>
        <dbReference type="ChEBI" id="CHEBI:62620"/>
    </reaction>
    <physiologicalReaction direction="left-to-right" evidence="17">
        <dbReference type="Rhea" id="RHEA:44957"/>
    </physiologicalReaction>
</comment>
<evidence type="ECO:0000256" key="16">
    <source>
        <dbReference type="ARBA" id="ARBA00048686"/>
    </source>
</evidence>
<evidence type="ECO:0000256" key="3">
    <source>
        <dbReference type="ARBA" id="ARBA00022516"/>
    </source>
</evidence>
<evidence type="ECO:0000256" key="18">
    <source>
        <dbReference type="ARBA" id="ARBA00049251"/>
    </source>
</evidence>
<evidence type="ECO:0000313" key="21">
    <source>
        <dbReference type="EMBL" id="CAF4256191.1"/>
    </source>
</evidence>
<dbReference type="SUPFAM" id="SSF51735">
    <property type="entry name" value="NAD(P)-binding Rossmann-fold domains"/>
    <property type="match status" value="1"/>
</dbReference>
<dbReference type="GO" id="GO:0005777">
    <property type="term" value="C:peroxisome"/>
    <property type="evidence" value="ECO:0007669"/>
    <property type="project" value="UniProtKB-SubCell"/>
</dbReference>
<keyword evidence="3" id="KW-0444">Lipid biosynthesis</keyword>
<comment type="catalytic activity">
    <reaction evidence="20">
        <text>(2E)-octenoyl-CoA + NADPH + H(+) = octanoyl-CoA + NADP(+)</text>
        <dbReference type="Rhea" id="RHEA:44952"/>
        <dbReference type="ChEBI" id="CHEBI:15378"/>
        <dbReference type="ChEBI" id="CHEBI:57386"/>
        <dbReference type="ChEBI" id="CHEBI:57783"/>
        <dbReference type="ChEBI" id="CHEBI:58349"/>
        <dbReference type="ChEBI" id="CHEBI:62242"/>
    </reaction>
    <physiologicalReaction direction="left-to-right" evidence="20">
        <dbReference type="Rhea" id="RHEA:44953"/>
    </physiologicalReaction>
</comment>
<keyword evidence="8" id="KW-0443">Lipid metabolism</keyword>
<evidence type="ECO:0000313" key="22">
    <source>
        <dbReference type="Proteomes" id="UP000663868"/>
    </source>
</evidence>
<proteinExistence type="predicted"/>
<organism evidence="21 22">
    <name type="scientific">Adineta steineri</name>
    <dbReference type="NCBI Taxonomy" id="433720"/>
    <lineage>
        <taxon>Eukaryota</taxon>
        <taxon>Metazoa</taxon>
        <taxon>Spiralia</taxon>
        <taxon>Gnathifera</taxon>
        <taxon>Rotifera</taxon>
        <taxon>Eurotatoria</taxon>
        <taxon>Bdelloidea</taxon>
        <taxon>Adinetida</taxon>
        <taxon>Adinetidae</taxon>
        <taxon>Adineta</taxon>
    </lineage>
</organism>
<accession>A0A820F5B0</accession>
<comment type="catalytic activity">
    <reaction evidence="15">
        <text>(2E)-dodecenoyl-CoA + NADPH + H(+) = dodecanoyl-CoA + NADP(+)</text>
        <dbReference type="Rhea" id="RHEA:44964"/>
        <dbReference type="ChEBI" id="CHEBI:15378"/>
        <dbReference type="ChEBI" id="CHEBI:57330"/>
        <dbReference type="ChEBI" id="CHEBI:57375"/>
        <dbReference type="ChEBI" id="CHEBI:57783"/>
        <dbReference type="ChEBI" id="CHEBI:58349"/>
    </reaction>
    <physiologicalReaction direction="left-to-right" evidence="15">
        <dbReference type="Rhea" id="RHEA:44965"/>
    </physiologicalReaction>
</comment>
<keyword evidence="4" id="KW-0597">Phosphoprotein</keyword>
<evidence type="ECO:0000256" key="15">
    <source>
        <dbReference type="ARBA" id="ARBA00047570"/>
    </source>
</evidence>
<evidence type="ECO:0000256" key="13">
    <source>
        <dbReference type="ARBA" id="ARBA00038849"/>
    </source>
</evidence>
<evidence type="ECO:0000256" key="19">
    <source>
        <dbReference type="ARBA" id="ARBA00049386"/>
    </source>
</evidence>
<evidence type="ECO:0000256" key="17">
    <source>
        <dbReference type="ARBA" id="ARBA00049108"/>
    </source>
</evidence>
<gene>
    <name evidence="21" type="ORF">KXQ929_LOCUS43086</name>
</gene>
<comment type="catalytic activity">
    <reaction evidence="16">
        <text>(2E)-tetradecenoyl-CoA + NADPH + H(+) = tetradecanoyl-CoA + NADP(+)</text>
        <dbReference type="Rhea" id="RHEA:44968"/>
        <dbReference type="ChEBI" id="CHEBI:15378"/>
        <dbReference type="ChEBI" id="CHEBI:57385"/>
        <dbReference type="ChEBI" id="CHEBI:57783"/>
        <dbReference type="ChEBI" id="CHEBI:58349"/>
        <dbReference type="ChEBI" id="CHEBI:61405"/>
    </reaction>
    <physiologicalReaction direction="left-to-right" evidence="16">
        <dbReference type="Rhea" id="RHEA:44969"/>
    </physiologicalReaction>
</comment>
<evidence type="ECO:0000256" key="14">
    <source>
        <dbReference type="ARBA" id="ARBA00041063"/>
    </source>
</evidence>
<evidence type="ECO:0000256" key="4">
    <source>
        <dbReference type="ARBA" id="ARBA00022553"/>
    </source>
</evidence>
<dbReference type="PANTHER" id="PTHR24317:SF7">
    <property type="entry name" value="PEROXISOMAL TRANS-2-ENOYL-COA REDUCTASE"/>
    <property type="match status" value="1"/>
</dbReference>
<comment type="catalytic activity">
    <reaction evidence="19">
        <text>(2E)-decenoyl-CoA + NADPH + H(+) = decanoyl-CoA + NADP(+)</text>
        <dbReference type="Rhea" id="RHEA:44960"/>
        <dbReference type="ChEBI" id="CHEBI:15378"/>
        <dbReference type="ChEBI" id="CHEBI:57783"/>
        <dbReference type="ChEBI" id="CHEBI:58349"/>
        <dbReference type="ChEBI" id="CHEBI:61406"/>
        <dbReference type="ChEBI" id="CHEBI:61430"/>
    </reaction>
    <physiologicalReaction direction="left-to-right" evidence="19">
        <dbReference type="Rhea" id="RHEA:44961"/>
    </physiologicalReaction>
</comment>
<keyword evidence="6" id="KW-0521">NADP</keyword>
<comment type="pathway">
    <text evidence="2">Lipid metabolism.</text>
</comment>
<keyword evidence="9" id="KW-0576">Peroxisome</keyword>
<dbReference type="AlphaFoldDB" id="A0A820F5B0"/>
<evidence type="ECO:0000256" key="11">
    <source>
        <dbReference type="ARBA" id="ARBA00037124"/>
    </source>
</evidence>
<sequence>PIKRAGMPEDIANMVLFLCSDDASYCTGATFYVDGGWMLTQPDV</sequence>
<evidence type="ECO:0000256" key="5">
    <source>
        <dbReference type="ARBA" id="ARBA00022832"/>
    </source>
</evidence>
<reference evidence="21" key="1">
    <citation type="submission" date="2021-02" db="EMBL/GenBank/DDBJ databases">
        <authorList>
            <person name="Nowell W R."/>
        </authorList>
    </citation>
    <scope>NUCLEOTIDE SEQUENCE</scope>
</reference>
<evidence type="ECO:0000256" key="7">
    <source>
        <dbReference type="ARBA" id="ARBA00023002"/>
    </source>
</evidence>
<dbReference type="EMBL" id="CAJOBB010011119">
    <property type="protein sequence ID" value="CAF4256191.1"/>
    <property type="molecule type" value="Genomic_DNA"/>
</dbReference>
<dbReference type="Proteomes" id="UP000663868">
    <property type="component" value="Unassembled WGS sequence"/>
</dbReference>
<evidence type="ECO:0000256" key="9">
    <source>
        <dbReference type="ARBA" id="ARBA00023140"/>
    </source>
</evidence>
<dbReference type="InterPro" id="IPR052388">
    <property type="entry name" value="Peroxisomal_t2-enoyl-CoA_red"/>
</dbReference>
<dbReference type="InterPro" id="IPR036291">
    <property type="entry name" value="NAD(P)-bd_dom_sf"/>
</dbReference>
<comment type="function">
    <text evidence="11">Participates in chain elongation of fatty acids. Catalyzes the reduction of trans-2-enoyl-CoAs of varying chain lengths from 6:1 to 16:1, having maximum activity with 10:1 CoA. Has no 2,4-dienoyl-CoA reductase activity.</text>
</comment>
<comment type="subcellular location">
    <subcellularLocation>
        <location evidence="1">Peroxisome</location>
    </subcellularLocation>
</comment>
<protein>
    <recommendedName>
        <fullName evidence="14">Peroxisomal trans-2-enoyl-CoA reductase</fullName>
        <ecNumber evidence="13">1.3.1.38</ecNumber>
    </recommendedName>
</protein>
<name>A0A820F5B0_9BILA</name>
<evidence type="ECO:0000256" key="2">
    <source>
        <dbReference type="ARBA" id="ARBA00005189"/>
    </source>
</evidence>
<evidence type="ECO:0000256" key="1">
    <source>
        <dbReference type="ARBA" id="ARBA00004275"/>
    </source>
</evidence>